<accession>A0ABV5RPR5</accession>
<dbReference type="Pfam" id="PF00106">
    <property type="entry name" value="adh_short"/>
    <property type="match status" value="1"/>
</dbReference>
<proteinExistence type="inferred from homology"/>
<sequence>MIAGAASGIGEGTARRLAELGAKVALFARRRHRLDALAAKIEKAGGTALAITLDVTDRTASTPSPTASPPNSARSTWSSTTPVSCCPPR</sequence>
<dbReference type="Gene3D" id="3.40.50.720">
    <property type="entry name" value="NAD(P)-binding Rossmann-like Domain"/>
    <property type="match status" value="1"/>
</dbReference>
<comment type="similarity">
    <text evidence="1">Belongs to the short-chain dehydrogenases/reductases (SDR) family.</text>
</comment>
<comment type="caution">
    <text evidence="4">The sequence shown here is derived from an EMBL/GenBank/DDBJ whole genome shotgun (WGS) entry which is preliminary data.</text>
</comment>
<dbReference type="EMBL" id="JBHMCG010000242">
    <property type="protein sequence ID" value="MFB9579870.1"/>
    <property type="molecule type" value="Genomic_DNA"/>
</dbReference>
<protein>
    <submittedName>
        <fullName evidence="4">SDR family NAD(P)-dependent oxidoreductase</fullName>
    </submittedName>
</protein>
<dbReference type="PANTHER" id="PTHR43669">
    <property type="entry name" value="5-KETO-D-GLUCONATE 5-REDUCTASE"/>
    <property type="match status" value="1"/>
</dbReference>
<reference evidence="4 5" key="1">
    <citation type="submission" date="2024-09" db="EMBL/GenBank/DDBJ databases">
        <authorList>
            <person name="Sun Q."/>
            <person name="Mori K."/>
        </authorList>
    </citation>
    <scope>NUCLEOTIDE SEQUENCE [LARGE SCALE GENOMIC DNA]</scope>
    <source>
        <strain evidence="4 5">JCM 3331</strain>
    </source>
</reference>
<feature type="compositionally biased region" description="Low complexity" evidence="3">
    <location>
        <begin position="58"/>
        <end position="76"/>
    </location>
</feature>
<dbReference type="RefSeq" id="WP_345515791.1">
    <property type="nucleotide sequence ID" value="NZ_BAAAXD010000033.1"/>
</dbReference>
<evidence type="ECO:0000313" key="4">
    <source>
        <dbReference type="EMBL" id="MFB9579870.1"/>
    </source>
</evidence>
<dbReference type="PANTHER" id="PTHR43669:SF3">
    <property type="entry name" value="ALCOHOL DEHYDROGENASE, PUTATIVE (AFU_ORTHOLOGUE AFUA_3G03445)-RELATED"/>
    <property type="match status" value="1"/>
</dbReference>
<keyword evidence="2" id="KW-0560">Oxidoreductase</keyword>
<gene>
    <name evidence="4" type="ORF">ACFFTL_48440</name>
</gene>
<evidence type="ECO:0000313" key="5">
    <source>
        <dbReference type="Proteomes" id="UP001589710"/>
    </source>
</evidence>
<organism evidence="4 5">
    <name type="scientific">Streptomyces yanii</name>
    <dbReference type="NCBI Taxonomy" id="78510"/>
    <lineage>
        <taxon>Bacteria</taxon>
        <taxon>Bacillati</taxon>
        <taxon>Actinomycetota</taxon>
        <taxon>Actinomycetes</taxon>
        <taxon>Kitasatosporales</taxon>
        <taxon>Streptomycetaceae</taxon>
        <taxon>Streptomyces</taxon>
    </lineage>
</organism>
<evidence type="ECO:0000256" key="2">
    <source>
        <dbReference type="ARBA" id="ARBA00023002"/>
    </source>
</evidence>
<feature type="region of interest" description="Disordered" evidence="3">
    <location>
        <begin position="57"/>
        <end position="89"/>
    </location>
</feature>
<dbReference type="SUPFAM" id="SSF51735">
    <property type="entry name" value="NAD(P)-binding Rossmann-fold domains"/>
    <property type="match status" value="1"/>
</dbReference>
<evidence type="ECO:0000256" key="1">
    <source>
        <dbReference type="ARBA" id="ARBA00006484"/>
    </source>
</evidence>
<evidence type="ECO:0000256" key="3">
    <source>
        <dbReference type="SAM" id="MobiDB-lite"/>
    </source>
</evidence>
<keyword evidence="5" id="KW-1185">Reference proteome</keyword>
<dbReference type="InterPro" id="IPR002347">
    <property type="entry name" value="SDR_fam"/>
</dbReference>
<name>A0ABV5RPR5_9ACTN</name>
<dbReference type="InterPro" id="IPR036291">
    <property type="entry name" value="NAD(P)-bd_dom_sf"/>
</dbReference>
<dbReference type="Proteomes" id="UP001589710">
    <property type="component" value="Unassembled WGS sequence"/>
</dbReference>